<dbReference type="Pfam" id="PF07250">
    <property type="entry name" value="Glyoxal_oxid_N"/>
    <property type="match status" value="1"/>
</dbReference>
<keyword evidence="1 2" id="KW-0732">Signal</keyword>
<dbReference type="InterPro" id="IPR013783">
    <property type="entry name" value="Ig-like_fold"/>
</dbReference>
<organism evidence="5 6">
    <name type="scientific">Naganishia liquefaciens</name>
    <dbReference type="NCBI Taxonomy" id="104408"/>
    <lineage>
        <taxon>Eukaryota</taxon>
        <taxon>Fungi</taxon>
        <taxon>Dikarya</taxon>
        <taxon>Basidiomycota</taxon>
        <taxon>Agaricomycotina</taxon>
        <taxon>Tremellomycetes</taxon>
        <taxon>Filobasidiales</taxon>
        <taxon>Filobasidiaceae</taxon>
        <taxon>Naganishia</taxon>
    </lineage>
</organism>
<comment type="caution">
    <text evidence="5">The sequence shown here is derived from an EMBL/GenBank/DDBJ whole genome shotgun (WGS) entry which is preliminary data.</text>
</comment>
<feature type="chain" id="PRO_5034046495" description="Glyoxal oxidase" evidence="2">
    <location>
        <begin position="20"/>
        <end position="666"/>
    </location>
</feature>
<feature type="signal peptide" evidence="2">
    <location>
        <begin position="1"/>
        <end position="19"/>
    </location>
</feature>
<protein>
    <recommendedName>
        <fullName evidence="7">Glyoxal oxidase</fullName>
    </recommendedName>
</protein>
<dbReference type="SUPFAM" id="SSF81296">
    <property type="entry name" value="E set domains"/>
    <property type="match status" value="1"/>
</dbReference>
<dbReference type="Gene3D" id="2.130.10.80">
    <property type="entry name" value="Galactose oxidase/kelch, beta-propeller"/>
    <property type="match status" value="1"/>
</dbReference>
<keyword evidence="6" id="KW-1185">Reference proteome</keyword>
<evidence type="ECO:0000259" key="3">
    <source>
        <dbReference type="Pfam" id="PF07250"/>
    </source>
</evidence>
<proteinExistence type="predicted"/>
<evidence type="ECO:0000313" key="6">
    <source>
        <dbReference type="Proteomes" id="UP000620104"/>
    </source>
</evidence>
<dbReference type="Gene3D" id="2.60.40.10">
    <property type="entry name" value="Immunoglobulins"/>
    <property type="match status" value="1"/>
</dbReference>
<dbReference type="InterPro" id="IPR037293">
    <property type="entry name" value="Gal_Oxidase_central_sf"/>
</dbReference>
<evidence type="ECO:0000313" key="5">
    <source>
        <dbReference type="EMBL" id="GHJ88233.1"/>
    </source>
</evidence>
<evidence type="ECO:0000259" key="4">
    <source>
        <dbReference type="Pfam" id="PF09118"/>
    </source>
</evidence>
<dbReference type="InterPro" id="IPR011043">
    <property type="entry name" value="Gal_Oxase/kelch_b-propeller"/>
</dbReference>
<evidence type="ECO:0000256" key="2">
    <source>
        <dbReference type="SAM" id="SignalP"/>
    </source>
</evidence>
<dbReference type="OrthoDB" id="2019572at2759"/>
<dbReference type="EMBL" id="BLZA01000030">
    <property type="protein sequence ID" value="GHJ88233.1"/>
    <property type="molecule type" value="Genomic_DNA"/>
</dbReference>
<dbReference type="InterPro" id="IPR015202">
    <property type="entry name" value="GO-like_E_set"/>
</dbReference>
<dbReference type="SUPFAM" id="SSF50965">
    <property type="entry name" value="Galactose oxidase, central domain"/>
    <property type="match status" value="1"/>
</dbReference>
<accession>A0A8H3TWP9</accession>
<dbReference type="InterPro" id="IPR014756">
    <property type="entry name" value="Ig_E-set"/>
</dbReference>
<dbReference type="AlphaFoldDB" id="A0A8H3TWP9"/>
<feature type="domain" description="Galactose oxidase-like Early set" evidence="4">
    <location>
        <begin position="480"/>
        <end position="584"/>
    </location>
</feature>
<gene>
    <name evidence="5" type="ORF">NliqN6_4635</name>
</gene>
<evidence type="ECO:0008006" key="7">
    <source>
        <dbReference type="Google" id="ProtNLM"/>
    </source>
</evidence>
<dbReference type="CDD" id="cd02851">
    <property type="entry name" value="E_set_GO_C"/>
    <property type="match status" value="1"/>
</dbReference>
<dbReference type="Pfam" id="PF09118">
    <property type="entry name" value="GO-like_E_set"/>
    <property type="match status" value="1"/>
</dbReference>
<dbReference type="Proteomes" id="UP000620104">
    <property type="component" value="Unassembled WGS sequence"/>
</dbReference>
<sequence>MKTSTIALSSALAALSVSASPFVQPSGSSRHAKRAPTPQTFEIVGNSGVSAQMMFNPGNSDWVYILDKTENNPMQVTGQYGTHAAWGSKYNWKTNEVVAMDVDSNTFCAGGSVLANGTWVIYGGNQPVTTGGVATTEQAVYKDTDGGTAIRMLTPDAAGTATYVQGTQPFNKANGDTGGWLQMTGRRWYPTIETLEDGSQIVIGGDENGGYVNTPEQDNPTIEFFPPKGDGKAISLPWLSETLPVNLYALTWMLPSGKLFMQANRSTIMYDWHNDNYTYLPEMPYAVRVYPASAATAMLPLTPANNYTATILFCGGSNPPMWGDDGSSRYNVTAVPADNSCVRISPDDDEPKYEDDDFLHQGRSMGCFAYLPDGTLWMGNGVAMGTAGYGNDMWSVGESYGQDPIYSPGLYDPTKPKGSRWTFDLPSSTEERMYHSTVVLLADGSLLVSGSNPNADYETRQWGTKYSVERWYPSWFNEERPGTAGMPSTLNYGGNYWDLKLNTTDETIVKSAKVNVIRTGFSTHAMSMGQRFLELETSYTIDPDSNTTTLHVSQMPPNAALFPPGPAMLFLVLDGVPSWGQYVIVGSGNIGTQPTAAAQALPESSTLVSASAASASAAAASQTDTAKNGGSTAVSQNATSGALGGVLSSRTVMSAVLVMCMMSFLL</sequence>
<dbReference type="InterPro" id="IPR009880">
    <property type="entry name" value="Glyoxal_oxidase_N"/>
</dbReference>
<dbReference type="PANTHER" id="PTHR32208">
    <property type="entry name" value="SECRETED PROTEIN-RELATED"/>
    <property type="match status" value="1"/>
</dbReference>
<evidence type="ECO:0000256" key="1">
    <source>
        <dbReference type="ARBA" id="ARBA00022729"/>
    </source>
</evidence>
<dbReference type="PANTHER" id="PTHR32208:SF21">
    <property type="entry name" value="LOW QUALITY PROTEIN: ALDEHYDE OXIDASE GLOX-LIKE"/>
    <property type="match status" value="1"/>
</dbReference>
<feature type="domain" description="Glyoxal oxidase N-terminal" evidence="3">
    <location>
        <begin position="182"/>
        <end position="474"/>
    </location>
</feature>
<name>A0A8H3TWP9_9TREE</name>
<reference evidence="5" key="1">
    <citation type="submission" date="2020-07" db="EMBL/GenBank/DDBJ databases">
        <title>Draft Genome Sequence of a Deep-Sea Yeast, Naganishia (Cryptococcus) liquefaciens strain N6.</title>
        <authorList>
            <person name="Han Y.W."/>
            <person name="Kajitani R."/>
            <person name="Morimoto H."/>
            <person name="Parhat M."/>
            <person name="Tsubouchi H."/>
            <person name="Bakenova O."/>
            <person name="Ogata M."/>
            <person name="Argunhan B."/>
            <person name="Aoki R."/>
            <person name="Kajiwara S."/>
            <person name="Itoh T."/>
            <person name="Iwasaki H."/>
        </authorList>
    </citation>
    <scope>NUCLEOTIDE SEQUENCE</scope>
    <source>
        <strain evidence="5">N6</strain>
    </source>
</reference>